<accession>A0AAD7TP44</accession>
<dbReference type="GO" id="GO:0006397">
    <property type="term" value="P:mRNA processing"/>
    <property type="evidence" value="ECO:0007669"/>
    <property type="project" value="InterPro"/>
</dbReference>
<dbReference type="CDD" id="cd10422">
    <property type="entry name" value="RNase_Ire1"/>
    <property type="match status" value="1"/>
</dbReference>
<dbReference type="GO" id="GO:0004521">
    <property type="term" value="F:RNA endonuclease activity"/>
    <property type="evidence" value="ECO:0007669"/>
    <property type="project" value="InterPro"/>
</dbReference>
<keyword evidence="8 20" id="KW-0732">Signal</keyword>
<evidence type="ECO:0000313" key="24">
    <source>
        <dbReference type="Proteomes" id="UP001215151"/>
    </source>
</evidence>
<dbReference type="Gene3D" id="3.30.200.20">
    <property type="entry name" value="Phosphorylase Kinase, domain 1"/>
    <property type="match status" value="1"/>
</dbReference>
<evidence type="ECO:0000256" key="14">
    <source>
        <dbReference type="ARBA" id="ARBA00022989"/>
    </source>
</evidence>
<dbReference type="SUPFAM" id="SSF50998">
    <property type="entry name" value="Quinoprotein alcohol dehydrogenase-like"/>
    <property type="match status" value="1"/>
</dbReference>
<evidence type="ECO:0000256" key="3">
    <source>
        <dbReference type="ARBA" id="ARBA00012513"/>
    </source>
</evidence>
<keyword evidence="7" id="KW-0479">Metal-binding</keyword>
<evidence type="ECO:0000256" key="6">
    <source>
        <dbReference type="ARBA" id="ARBA00022692"/>
    </source>
</evidence>
<keyword evidence="11" id="KW-0378">Hydrolase</keyword>
<dbReference type="SMART" id="SM00220">
    <property type="entry name" value="S_TKc"/>
    <property type="match status" value="1"/>
</dbReference>
<dbReference type="GO" id="GO:0036498">
    <property type="term" value="P:IRE1-mediated unfolded protein response"/>
    <property type="evidence" value="ECO:0007669"/>
    <property type="project" value="TreeGrafter"/>
</dbReference>
<dbReference type="EMBL" id="JAPEVG010000312">
    <property type="protein sequence ID" value="KAJ8468966.1"/>
    <property type="molecule type" value="Genomic_DNA"/>
</dbReference>
<dbReference type="FunFam" id="1.20.1440.180:FF:000002">
    <property type="entry name" value="Serine/threonine-protein kinase/endoribonuclease IRE1"/>
    <property type="match status" value="1"/>
</dbReference>
<feature type="region of interest" description="Disordered" evidence="19">
    <location>
        <begin position="940"/>
        <end position="966"/>
    </location>
</feature>
<evidence type="ECO:0000256" key="15">
    <source>
        <dbReference type="ARBA" id="ARBA00023136"/>
    </source>
</evidence>
<evidence type="ECO:0000256" key="4">
    <source>
        <dbReference type="ARBA" id="ARBA00022527"/>
    </source>
</evidence>
<evidence type="ECO:0000256" key="13">
    <source>
        <dbReference type="ARBA" id="ARBA00022842"/>
    </source>
</evidence>
<dbReference type="Pfam" id="PF00069">
    <property type="entry name" value="Pkinase"/>
    <property type="match status" value="1"/>
</dbReference>
<keyword evidence="6" id="KW-0812">Transmembrane</keyword>
<keyword evidence="10" id="KW-0418">Kinase</keyword>
<evidence type="ECO:0000256" key="11">
    <source>
        <dbReference type="ARBA" id="ARBA00022801"/>
    </source>
</evidence>
<feature type="region of interest" description="Disordered" evidence="19">
    <location>
        <begin position="77"/>
        <end position="113"/>
    </location>
</feature>
<evidence type="ECO:0000256" key="9">
    <source>
        <dbReference type="ARBA" id="ARBA00022741"/>
    </source>
</evidence>
<dbReference type="Gene3D" id="1.10.510.10">
    <property type="entry name" value="Transferase(Phosphotransferase) domain 1"/>
    <property type="match status" value="1"/>
</dbReference>
<evidence type="ECO:0000256" key="10">
    <source>
        <dbReference type="ARBA" id="ARBA00022777"/>
    </source>
</evidence>
<dbReference type="AlphaFoldDB" id="A0AAD7TP44"/>
<evidence type="ECO:0000256" key="12">
    <source>
        <dbReference type="ARBA" id="ARBA00022840"/>
    </source>
</evidence>
<feature type="compositionally biased region" description="Low complexity" evidence="19">
    <location>
        <begin position="946"/>
        <end position="956"/>
    </location>
</feature>
<evidence type="ECO:0000313" key="23">
    <source>
        <dbReference type="EMBL" id="KAJ8468966.1"/>
    </source>
</evidence>
<dbReference type="InterPro" id="IPR038357">
    <property type="entry name" value="KEN_sf"/>
</dbReference>
<evidence type="ECO:0000259" key="21">
    <source>
        <dbReference type="PROSITE" id="PS50011"/>
    </source>
</evidence>
<feature type="chain" id="PRO_5042193015" description="non-specific serine/threonine protein kinase" evidence="20">
    <location>
        <begin position="20"/>
        <end position="1188"/>
    </location>
</feature>
<dbReference type="InterPro" id="IPR000719">
    <property type="entry name" value="Prot_kinase_dom"/>
</dbReference>
<dbReference type="Pfam" id="PF06479">
    <property type="entry name" value="Ribonuc_2-5A"/>
    <property type="match status" value="1"/>
</dbReference>
<dbReference type="InterPro" id="IPR015943">
    <property type="entry name" value="WD40/YVTN_repeat-like_dom_sf"/>
</dbReference>
<dbReference type="GO" id="GO:0016787">
    <property type="term" value="F:hydrolase activity"/>
    <property type="evidence" value="ECO:0007669"/>
    <property type="project" value="UniProtKB-KW"/>
</dbReference>
<feature type="region of interest" description="Disordered" evidence="19">
    <location>
        <begin position="655"/>
        <end position="733"/>
    </location>
</feature>
<proteinExistence type="predicted"/>
<dbReference type="Proteomes" id="UP001215151">
    <property type="component" value="Unassembled WGS sequence"/>
</dbReference>
<keyword evidence="4" id="KW-0723">Serine/threonine-protein kinase</keyword>
<comment type="caution">
    <text evidence="23">The sequence shown here is derived from an EMBL/GenBank/DDBJ whole genome shotgun (WGS) entry which is preliminary data.</text>
</comment>
<feature type="compositionally biased region" description="Basic residues" evidence="19">
    <location>
        <begin position="686"/>
        <end position="700"/>
    </location>
</feature>
<evidence type="ECO:0000256" key="5">
    <source>
        <dbReference type="ARBA" id="ARBA00022679"/>
    </source>
</evidence>
<dbReference type="InterPro" id="IPR008271">
    <property type="entry name" value="Ser/Thr_kinase_AS"/>
</dbReference>
<evidence type="ECO:0000256" key="2">
    <source>
        <dbReference type="ARBA" id="ARBA00004479"/>
    </source>
</evidence>
<evidence type="ECO:0000256" key="20">
    <source>
        <dbReference type="SAM" id="SignalP"/>
    </source>
</evidence>
<dbReference type="GO" id="GO:0070059">
    <property type="term" value="P:intrinsic apoptotic signaling pathway in response to endoplasmic reticulum stress"/>
    <property type="evidence" value="ECO:0007669"/>
    <property type="project" value="TreeGrafter"/>
</dbReference>
<keyword evidence="9" id="KW-0547">Nucleotide-binding</keyword>
<dbReference type="InterPro" id="IPR018391">
    <property type="entry name" value="PQQ_b-propeller_rpt"/>
</dbReference>
<keyword evidence="12" id="KW-0067">ATP-binding</keyword>
<feature type="domain" description="Protein kinase" evidence="21">
    <location>
        <begin position="752"/>
        <end position="1051"/>
    </location>
</feature>
<keyword evidence="24" id="KW-1185">Reference proteome</keyword>
<feature type="signal peptide" evidence="20">
    <location>
        <begin position="1"/>
        <end position="19"/>
    </location>
</feature>
<comment type="catalytic activity">
    <reaction evidence="18">
        <text>L-seryl-[protein] + ATP = O-phospho-L-seryl-[protein] + ADP + H(+)</text>
        <dbReference type="Rhea" id="RHEA:17989"/>
        <dbReference type="Rhea" id="RHEA-COMP:9863"/>
        <dbReference type="Rhea" id="RHEA-COMP:11604"/>
        <dbReference type="ChEBI" id="CHEBI:15378"/>
        <dbReference type="ChEBI" id="CHEBI:29999"/>
        <dbReference type="ChEBI" id="CHEBI:30616"/>
        <dbReference type="ChEBI" id="CHEBI:83421"/>
        <dbReference type="ChEBI" id="CHEBI:456216"/>
        <dbReference type="EC" id="2.7.11.1"/>
    </reaction>
    <physiologicalReaction direction="left-to-right" evidence="18">
        <dbReference type="Rhea" id="RHEA:17990"/>
    </physiologicalReaction>
</comment>
<evidence type="ECO:0000256" key="8">
    <source>
        <dbReference type="ARBA" id="ARBA00022729"/>
    </source>
</evidence>
<feature type="compositionally biased region" description="Low complexity" evidence="19">
    <location>
        <begin position="493"/>
        <end position="503"/>
    </location>
</feature>
<reference evidence="23" key="1">
    <citation type="submission" date="2022-11" db="EMBL/GenBank/DDBJ databases">
        <title>Genome Sequence of Cubamyces cubensis.</title>
        <authorList>
            <person name="Buettner E."/>
        </authorList>
    </citation>
    <scope>NUCLEOTIDE SEQUENCE</scope>
    <source>
        <strain evidence="23">MPL-01</strain>
    </source>
</reference>
<dbReference type="EC" id="2.7.11.1" evidence="3"/>
<evidence type="ECO:0000256" key="17">
    <source>
        <dbReference type="ARBA" id="ARBA00048659"/>
    </source>
</evidence>
<dbReference type="PROSITE" id="PS50011">
    <property type="entry name" value="PROTEIN_KINASE_DOM"/>
    <property type="match status" value="1"/>
</dbReference>
<feature type="compositionally biased region" description="Low complexity" evidence="19">
    <location>
        <begin position="79"/>
        <end position="92"/>
    </location>
</feature>
<feature type="region of interest" description="Disordered" evidence="19">
    <location>
        <begin position="472"/>
        <end position="533"/>
    </location>
</feature>
<keyword evidence="15" id="KW-0472">Membrane</keyword>
<dbReference type="InterPro" id="IPR010513">
    <property type="entry name" value="KEN_dom"/>
</dbReference>
<evidence type="ECO:0000256" key="18">
    <source>
        <dbReference type="ARBA" id="ARBA00048977"/>
    </source>
</evidence>
<feature type="region of interest" description="Disordered" evidence="19">
    <location>
        <begin position="401"/>
        <end position="425"/>
    </location>
</feature>
<keyword evidence="13" id="KW-0460">Magnesium</keyword>
<dbReference type="InterPro" id="IPR011009">
    <property type="entry name" value="Kinase-like_dom_sf"/>
</dbReference>
<comment type="cofactor">
    <cofactor evidence="1">
        <name>Mg(2+)</name>
        <dbReference type="ChEBI" id="CHEBI:18420"/>
    </cofactor>
</comment>
<dbReference type="FunFam" id="1.10.510.10:FF:000572">
    <property type="entry name" value="Serine/threonine-protein kinase/endoribonuclease IRE1"/>
    <property type="match status" value="1"/>
</dbReference>
<dbReference type="PROSITE" id="PS00108">
    <property type="entry name" value="PROTEIN_KINASE_ST"/>
    <property type="match status" value="1"/>
</dbReference>
<dbReference type="FunFam" id="3.30.200.20:FF:000077">
    <property type="entry name" value="Putative Serine/threonine-protein kinase/endoribonuclease IRE1"/>
    <property type="match status" value="1"/>
</dbReference>
<protein>
    <recommendedName>
        <fullName evidence="3">non-specific serine/threonine protein kinase</fullName>
        <ecNumber evidence="3">2.7.11.1</ecNumber>
    </recommendedName>
</protein>
<keyword evidence="16" id="KW-0325">Glycoprotein</keyword>
<evidence type="ECO:0000256" key="19">
    <source>
        <dbReference type="SAM" id="MobiDB-lite"/>
    </source>
</evidence>
<feature type="domain" description="KEN" evidence="22">
    <location>
        <begin position="1054"/>
        <end position="1186"/>
    </location>
</feature>
<dbReference type="PANTHER" id="PTHR13954">
    <property type="entry name" value="IRE1-RELATED"/>
    <property type="match status" value="1"/>
</dbReference>
<organism evidence="23 24">
    <name type="scientific">Trametes cubensis</name>
    <dbReference type="NCBI Taxonomy" id="1111947"/>
    <lineage>
        <taxon>Eukaryota</taxon>
        <taxon>Fungi</taxon>
        <taxon>Dikarya</taxon>
        <taxon>Basidiomycota</taxon>
        <taxon>Agaricomycotina</taxon>
        <taxon>Agaricomycetes</taxon>
        <taxon>Polyporales</taxon>
        <taxon>Polyporaceae</taxon>
        <taxon>Trametes</taxon>
    </lineage>
</organism>
<dbReference type="SUPFAM" id="SSF56112">
    <property type="entry name" value="Protein kinase-like (PK-like)"/>
    <property type="match status" value="1"/>
</dbReference>
<dbReference type="GO" id="GO:1990604">
    <property type="term" value="C:IRE1-TRAF2-ASK1 complex"/>
    <property type="evidence" value="ECO:0007669"/>
    <property type="project" value="TreeGrafter"/>
</dbReference>
<dbReference type="GO" id="GO:0051082">
    <property type="term" value="F:unfolded protein binding"/>
    <property type="evidence" value="ECO:0007669"/>
    <property type="project" value="TreeGrafter"/>
</dbReference>
<dbReference type="SMART" id="SM00564">
    <property type="entry name" value="PQQ"/>
    <property type="match status" value="2"/>
</dbReference>
<evidence type="ECO:0000256" key="7">
    <source>
        <dbReference type="ARBA" id="ARBA00022723"/>
    </source>
</evidence>
<sequence>MRPVSSLSTFFLTAGTCLAEVLSLRPASGKALSTHVNPVPDGRLFGGNEDLELLDIVLVASVDGKLHALNRTSGASLWSMAPSSSDSTPSPSAFGPLVRTQHPDLDPDLTDEDDPTQEIYVVEPQSGEIYVMSSPDSPLQRLPFSMPQLVEMSPFSFSGDEDRRVFVGKKETSLVLIELETGRIKATVDSECPWEPFEDLAQSANKVDLDELENTESTEDPFTPNEVFIGRTDYHISIHTRPARPSEGRPHVQKLTFSTYGPNKQDHGLQELYHRTADNTYIQSLPTGKIISFKTATPEPSDTPSTAHPLWYQVFSNPIVATFDVLRSPKRAQPFVLLQPQPRLQDILPSVDLADAAKHNRLPNLDAAYVGLVEESGSLFAMSPDRFPLVVFGDANLDNPRSRRLLDPPPGTVVDPVYDGSKDFPPEVDRVRRIAKERKLRETCKNGSTDIRCLTGVRKLGSDSQSRISRLLDGAPSVAPPPSFNDNVPWVPQPRDTPVTDVPPTEPTSNTSMRPPLGWEGASQNPGHTTPAVALLGTSPSTQAASAFALCAIALLLWMSARKFLGLSAPSVAQVPAAVSAAPQDGEKFAAGAMHPEARADTSEHDPGASNGHVESSTEALAPTHPAKSHPAQARKVLFAPEALEPSPAAADKVANGANETNDANDVAPDGEDTEKEGDVLDTPGKRKGIRRKRGKKKKGNVTIAIPADEAVGEEKAEVQQPNGTAQDTQKEPVSSIVLAPSPPASTVPTLVVSDNVLGMGSHGTVVFKGSLQGRAVAVKRMLADFVTLASREVNVLQESDDHPNVIRYYYQEAHANFLYIALELCPASLADIIERPDQFRDIVVAFEPKRALRQITSGLRHLHALKIIHRDIKPQNILISYAKKGVGENAGHRMLISDFGLCKKLEYDQTSFLPTAHGSMAAGTVGWRAPEILRGEVKLDDSGSDESQSSRGSVGTPTIGTPMGKPTRLTKSVDIFALGCLYYYVLTNGLHPFGDRFEREFNILKNAKNLEGLERFGEEGAEGVDLITRMLSPEAYDRPDTTSCLLHPYFWDAGKRLTFLQDASDRFEIMCRDPKDANLVALERGAHDVVGADWHARLDKLFIENLGKFRKYDGKSVQDLLRALRNKKHHYQDLPDNVKRLLGTMPEGFLAYFTRRFPRLFLHVHGVISSSPLRSESMFRTYYELSE</sequence>
<dbReference type="SMART" id="SM00580">
    <property type="entry name" value="PUG"/>
    <property type="match status" value="1"/>
</dbReference>
<comment type="catalytic activity">
    <reaction evidence="17">
        <text>L-threonyl-[protein] + ATP = O-phospho-L-threonyl-[protein] + ADP + H(+)</text>
        <dbReference type="Rhea" id="RHEA:46608"/>
        <dbReference type="Rhea" id="RHEA-COMP:11060"/>
        <dbReference type="Rhea" id="RHEA-COMP:11605"/>
        <dbReference type="ChEBI" id="CHEBI:15378"/>
        <dbReference type="ChEBI" id="CHEBI:30013"/>
        <dbReference type="ChEBI" id="CHEBI:30616"/>
        <dbReference type="ChEBI" id="CHEBI:61977"/>
        <dbReference type="ChEBI" id="CHEBI:456216"/>
        <dbReference type="EC" id="2.7.11.1"/>
    </reaction>
    <physiologicalReaction direction="left-to-right" evidence="17">
        <dbReference type="Rhea" id="RHEA:46609"/>
    </physiologicalReaction>
</comment>
<evidence type="ECO:0000256" key="1">
    <source>
        <dbReference type="ARBA" id="ARBA00001946"/>
    </source>
</evidence>
<comment type="subcellular location">
    <subcellularLocation>
        <location evidence="2">Membrane</location>
        <topology evidence="2">Single-pass type I membrane protein</topology>
    </subcellularLocation>
</comment>
<dbReference type="InterPro" id="IPR045133">
    <property type="entry name" value="IRE1/2-like"/>
</dbReference>
<dbReference type="GO" id="GO:0046872">
    <property type="term" value="F:metal ion binding"/>
    <property type="evidence" value="ECO:0007669"/>
    <property type="project" value="UniProtKB-KW"/>
</dbReference>
<dbReference type="Gene3D" id="2.130.10.10">
    <property type="entry name" value="YVTN repeat-like/Quinoprotein amine dehydrogenase"/>
    <property type="match status" value="1"/>
</dbReference>
<dbReference type="PROSITE" id="PS51392">
    <property type="entry name" value="KEN"/>
    <property type="match status" value="1"/>
</dbReference>
<keyword evidence="5" id="KW-0808">Transferase</keyword>
<feature type="region of interest" description="Disordered" evidence="19">
    <location>
        <begin position="597"/>
        <end position="632"/>
    </location>
</feature>
<dbReference type="Gene3D" id="1.20.1440.180">
    <property type="entry name" value="KEN domain"/>
    <property type="match status" value="1"/>
</dbReference>
<dbReference type="PANTHER" id="PTHR13954:SF6">
    <property type="entry name" value="NON-SPECIFIC SERINE_THREONINE PROTEIN KINASE"/>
    <property type="match status" value="1"/>
</dbReference>
<dbReference type="GO" id="GO:0004674">
    <property type="term" value="F:protein serine/threonine kinase activity"/>
    <property type="evidence" value="ECO:0007669"/>
    <property type="project" value="UniProtKB-KW"/>
</dbReference>
<feature type="compositionally biased region" description="Basic and acidic residues" evidence="19">
    <location>
        <begin position="597"/>
        <end position="607"/>
    </location>
</feature>
<dbReference type="InterPro" id="IPR011047">
    <property type="entry name" value="Quinoprotein_ADH-like_sf"/>
</dbReference>
<keyword evidence="14" id="KW-1133">Transmembrane helix</keyword>
<name>A0AAD7TP44_9APHY</name>
<evidence type="ECO:0000256" key="16">
    <source>
        <dbReference type="ARBA" id="ARBA00023180"/>
    </source>
</evidence>
<evidence type="ECO:0000259" key="22">
    <source>
        <dbReference type="PROSITE" id="PS51392"/>
    </source>
</evidence>
<gene>
    <name evidence="23" type="ORF">ONZ51_g9306</name>
</gene>
<dbReference type="GO" id="GO:0005524">
    <property type="term" value="F:ATP binding"/>
    <property type="evidence" value="ECO:0007669"/>
    <property type="project" value="UniProtKB-KW"/>
</dbReference>